<dbReference type="AlphaFoldDB" id="E1I9Y8"/>
<dbReference type="InterPro" id="IPR036397">
    <property type="entry name" value="RNaseH_sf"/>
</dbReference>
<evidence type="ECO:0000313" key="3">
    <source>
        <dbReference type="Proteomes" id="UP000054010"/>
    </source>
</evidence>
<keyword evidence="3" id="KW-1185">Reference proteome</keyword>
<dbReference type="EMBL" id="ADVR01000003">
    <property type="protein sequence ID" value="EFO81990.1"/>
    <property type="molecule type" value="Genomic_DNA"/>
</dbReference>
<proteinExistence type="predicted"/>
<dbReference type="eggNOG" id="COG3335">
    <property type="taxonomic scope" value="Bacteria"/>
</dbReference>
<dbReference type="Proteomes" id="UP000054010">
    <property type="component" value="Unassembled WGS sequence"/>
</dbReference>
<protein>
    <submittedName>
        <fullName evidence="2">Transposase</fullName>
    </submittedName>
</protein>
<sequence>MRDAVPTTNDRPLRRWSQDESRWGLMTLRRRRITVRGVKPVGRIQHQYANSWCFGCVAPATGESYFPILPKLDAATMQIFLDHFAVCHRDTFNLLVVDRSGAHTAKTLRIPEHIALLFLPARSPELNPIERVWEDVRKEMAWKRFAHLDCLEDELEAVLATYTTERLQSLSGYPYLVDAELAITS</sequence>
<reference evidence="2 3" key="1">
    <citation type="journal article" date="2011" name="J. Bacteriol.">
        <title>Draft genome sequence of the anoxygenic filamentous phototrophic bacterium Oscillochloris trichoides subsp. DG-6.</title>
        <authorList>
            <person name="Kuznetsov B.B."/>
            <person name="Ivanovsky R.N."/>
            <person name="Keppen O.I."/>
            <person name="Sukhacheva M.V."/>
            <person name="Bumazhkin B.K."/>
            <person name="Patutina E.O."/>
            <person name="Beletsky A.V."/>
            <person name="Mardanov A.V."/>
            <person name="Baslerov R.V."/>
            <person name="Panteleeva A.N."/>
            <person name="Kolganova T.V."/>
            <person name="Ravin N.V."/>
            <person name="Skryabin K.G."/>
        </authorList>
    </citation>
    <scope>NUCLEOTIDE SEQUENCE [LARGE SCALE GENOMIC DNA]</scope>
    <source>
        <strain evidence="2 3">DG-6</strain>
    </source>
</reference>
<comment type="caution">
    <text evidence="2">The sequence shown here is derived from an EMBL/GenBank/DDBJ whole genome shotgun (WGS) entry which is preliminary data.</text>
</comment>
<evidence type="ECO:0000313" key="2">
    <source>
        <dbReference type="EMBL" id="EFO81990.1"/>
    </source>
</evidence>
<dbReference type="InterPro" id="IPR038717">
    <property type="entry name" value="Tc1-like_DDE_dom"/>
</dbReference>
<gene>
    <name evidence="2" type="ORF">OSCT_0139</name>
</gene>
<dbReference type="STRING" id="765420.OSCT_0139"/>
<dbReference type="Pfam" id="PF13358">
    <property type="entry name" value="DDE_3"/>
    <property type="match status" value="1"/>
</dbReference>
<dbReference type="InterPro" id="IPR047655">
    <property type="entry name" value="Transpos_IS630-like"/>
</dbReference>
<dbReference type="Gene3D" id="3.30.420.10">
    <property type="entry name" value="Ribonuclease H-like superfamily/Ribonuclease H"/>
    <property type="match status" value="1"/>
</dbReference>
<feature type="domain" description="Tc1-like transposase DDE" evidence="1">
    <location>
        <begin position="16"/>
        <end position="147"/>
    </location>
</feature>
<accession>E1I9Y8</accession>
<evidence type="ECO:0000259" key="1">
    <source>
        <dbReference type="Pfam" id="PF13358"/>
    </source>
</evidence>
<dbReference type="GO" id="GO:0003676">
    <property type="term" value="F:nucleic acid binding"/>
    <property type="evidence" value="ECO:0007669"/>
    <property type="project" value="InterPro"/>
</dbReference>
<dbReference type="NCBIfam" id="NF033545">
    <property type="entry name" value="transpos_IS630"/>
    <property type="match status" value="1"/>
</dbReference>
<name>E1I9Y8_9CHLR</name>
<dbReference type="HOGENOM" id="CLU_056788_6_0_0"/>
<organism evidence="2 3">
    <name type="scientific">Oscillochloris trichoides DG-6</name>
    <dbReference type="NCBI Taxonomy" id="765420"/>
    <lineage>
        <taxon>Bacteria</taxon>
        <taxon>Bacillati</taxon>
        <taxon>Chloroflexota</taxon>
        <taxon>Chloroflexia</taxon>
        <taxon>Chloroflexales</taxon>
        <taxon>Chloroflexineae</taxon>
        <taxon>Oscillochloridaceae</taxon>
        <taxon>Oscillochloris</taxon>
    </lineage>
</organism>